<keyword evidence="1" id="KW-0732">Signal</keyword>
<keyword evidence="5" id="KW-1133">Transmembrane helix</keyword>
<dbReference type="AlphaFoldDB" id="A0A2N2E3U3"/>
<accession>A0A2N2E3U3</accession>
<reference evidence="7 8" key="1">
    <citation type="journal article" date="2017" name="ISME J.">
        <title>Potential for microbial H2 and metal transformations associated with novel bacteria and archaea in deep terrestrial subsurface sediments.</title>
        <authorList>
            <person name="Hernsdorf A.W."/>
            <person name="Amano Y."/>
            <person name="Miyakawa K."/>
            <person name="Ise K."/>
            <person name="Suzuki Y."/>
            <person name="Anantharaman K."/>
            <person name="Probst A."/>
            <person name="Burstein D."/>
            <person name="Thomas B.C."/>
            <person name="Banfield J.F."/>
        </authorList>
    </citation>
    <scope>NUCLEOTIDE SEQUENCE [LARGE SCALE GENOMIC DNA]</scope>
    <source>
        <strain evidence="7">HGW-Falkowbacteria-2</strain>
    </source>
</reference>
<comment type="caution">
    <text evidence="7">The sequence shown here is derived from an EMBL/GenBank/DDBJ whole genome shotgun (WGS) entry which is preliminary data.</text>
</comment>
<proteinExistence type="predicted"/>
<feature type="domain" description="DSBA-like thioredoxin" evidence="6">
    <location>
        <begin position="81"/>
        <end position="223"/>
    </location>
</feature>
<protein>
    <recommendedName>
        <fullName evidence="6">DSBA-like thioredoxin domain-containing protein</fullName>
    </recommendedName>
</protein>
<keyword evidence="3" id="KW-1015">Disulfide bond</keyword>
<dbReference type="EMBL" id="PHAH01000002">
    <property type="protein sequence ID" value="PKM89332.1"/>
    <property type="molecule type" value="Genomic_DNA"/>
</dbReference>
<keyword evidence="5" id="KW-0472">Membrane</keyword>
<evidence type="ECO:0000256" key="1">
    <source>
        <dbReference type="ARBA" id="ARBA00022729"/>
    </source>
</evidence>
<evidence type="ECO:0000259" key="6">
    <source>
        <dbReference type="Pfam" id="PF01323"/>
    </source>
</evidence>
<dbReference type="SUPFAM" id="SSF52833">
    <property type="entry name" value="Thioredoxin-like"/>
    <property type="match status" value="1"/>
</dbReference>
<evidence type="ECO:0000256" key="5">
    <source>
        <dbReference type="SAM" id="Phobius"/>
    </source>
</evidence>
<organism evidence="7 8">
    <name type="scientific">Candidatus Falkowbacteria bacterium HGW-Falkowbacteria-2</name>
    <dbReference type="NCBI Taxonomy" id="2013769"/>
    <lineage>
        <taxon>Bacteria</taxon>
        <taxon>Candidatus Falkowiibacteriota</taxon>
    </lineage>
</organism>
<evidence type="ECO:0000256" key="3">
    <source>
        <dbReference type="ARBA" id="ARBA00023157"/>
    </source>
</evidence>
<evidence type="ECO:0000256" key="4">
    <source>
        <dbReference type="ARBA" id="ARBA00023284"/>
    </source>
</evidence>
<evidence type="ECO:0000256" key="2">
    <source>
        <dbReference type="ARBA" id="ARBA00023002"/>
    </source>
</evidence>
<dbReference type="GO" id="GO:0016491">
    <property type="term" value="F:oxidoreductase activity"/>
    <property type="evidence" value="ECO:0007669"/>
    <property type="project" value="UniProtKB-KW"/>
</dbReference>
<dbReference type="PANTHER" id="PTHR13887">
    <property type="entry name" value="GLUTATHIONE S-TRANSFERASE KAPPA"/>
    <property type="match status" value="1"/>
</dbReference>
<evidence type="ECO:0000313" key="7">
    <source>
        <dbReference type="EMBL" id="PKM89332.1"/>
    </source>
</evidence>
<feature type="transmembrane region" description="Helical" evidence="5">
    <location>
        <begin position="7"/>
        <end position="27"/>
    </location>
</feature>
<dbReference type="PANTHER" id="PTHR13887:SF14">
    <property type="entry name" value="DISULFIDE BOND FORMATION PROTEIN D"/>
    <property type="match status" value="1"/>
</dbReference>
<dbReference type="Pfam" id="PF01323">
    <property type="entry name" value="DSBA"/>
    <property type="match status" value="1"/>
</dbReference>
<dbReference type="InterPro" id="IPR036249">
    <property type="entry name" value="Thioredoxin-like_sf"/>
</dbReference>
<keyword evidence="2" id="KW-0560">Oxidoreductase</keyword>
<sequence length="242" mass="26238">MEAKKSIKILAFLTVGAIAIFFLVLFLNTDIESRKGAETSTDLLGLEQNGQQQSFAAANMPVKSESDFVVGPGGEELDVIVYEDYADIYSAQFAETLERARAEFGEKINFVYRPYNVLSSELSAQAAQAVLCAAENNSKGADYRSKVFTALRAEQLNGDVFSRIAEEVGIEKGAFAACLTNMEKKEKIEGLVAGAANFSVTGAPTVFVGDEMIVGARPYEAFTDSNGDEIEGLKQVIERQLK</sequence>
<gene>
    <name evidence="7" type="ORF">CVU83_00250</name>
</gene>
<keyword evidence="4" id="KW-0676">Redox-active center</keyword>
<evidence type="ECO:0000313" key="8">
    <source>
        <dbReference type="Proteomes" id="UP000233325"/>
    </source>
</evidence>
<dbReference type="InterPro" id="IPR001853">
    <property type="entry name" value="DSBA-like_thioredoxin_dom"/>
</dbReference>
<name>A0A2N2E3U3_9BACT</name>
<dbReference type="Proteomes" id="UP000233325">
    <property type="component" value="Unassembled WGS sequence"/>
</dbReference>
<dbReference type="Gene3D" id="3.40.30.10">
    <property type="entry name" value="Glutaredoxin"/>
    <property type="match status" value="1"/>
</dbReference>
<keyword evidence="5" id="KW-0812">Transmembrane</keyword>